<comment type="caution">
    <text evidence="1">The sequence shown here is derived from an EMBL/GenBank/DDBJ whole genome shotgun (WGS) entry which is preliminary data.</text>
</comment>
<keyword evidence="2" id="KW-1185">Reference proteome</keyword>
<evidence type="ECO:0000313" key="1">
    <source>
        <dbReference type="EMBL" id="KAK8601415.1"/>
    </source>
</evidence>
<reference evidence="1 2" key="1">
    <citation type="journal article" date="2024" name="G3 (Bethesda)">
        <title>Genome assembly of Hibiscus sabdariffa L. provides insights into metabolisms of medicinal natural products.</title>
        <authorList>
            <person name="Kim T."/>
        </authorList>
    </citation>
    <scope>NUCLEOTIDE SEQUENCE [LARGE SCALE GENOMIC DNA]</scope>
    <source>
        <strain evidence="1">TK-2024</strain>
        <tissue evidence="1">Old leaves</tissue>
    </source>
</reference>
<sequence>MRVETSRYGLHMRFEWVKLLNRGIKFGGSLPSTGDYKGRRCSGRRLEAEGIRALETAVVAGIAGTTKQLLPHKWEAPPNECLKVNTDGARDVLNG</sequence>
<name>A0ABR2GF98_9ROSI</name>
<organism evidence="1 2">
    <name type="scientific">Hibiscus sabdariffa</name>
    <name type="common">roselle</name>
    <dbReference type="NCBI Taxonomy" id="183260"/>
    <lineage>
        <taxon>Eukaryota</taxon>
        <taxon>Viridiplantae</taxon>
        <taxon>Streptophyta</taxon>
        <taxon>Embryophyta</taxon>
        <taxon>Tracheophyta</taxon>
        <taxon>Spermatophyta</taxon>
        <taxon>Magnoliopsida</taxon>
        <taxon>eudicotyledons</taxon>
        <taxon>Gunneridae</taxon>
        <taxon>Pentapetalae</taxon>
        <taxon>rosids</taxon>
        <taxon>malvids</taxon>
        <taxon>Malvales</taxon>
        <taxon>Malvaceae</taxon>
        <taxon>Malvoideae</taxon>
        <taxon>Hibiscus</taxon>
    </lineage>
</organism>
<dbReference type="EMBL" id="JBBPBM010000001">
    <property type="protein sequence ID" value="KAK8601415.1"/>
    <property type="molecule type" value="Genomic_DNA"/>
</dbReference>
<evidence type="ECO:0000313" key="2">
    <source>
        <dbReference type="Proteomes" id="UP001472677"/>
    </source>
</evidence>
<dbReference type="Proteomes" id="UP001472677">
    <property type="component" value="Unassembled WGS sequence"/>
</dbReference>
<protein>
    <recommendedName>
        <fullName evidence="3">RNase H type-1 domain-containing protein</fullName>
    </recommendedName>
</protein>
<evidence type="ECO:0008006" key="3">
    <source>
        <dbReference type="Google" id="ProtNLM"/>
    </source>
</evidence>
<gene>
    <name evidence="1" type="ORF">V6N12_051250</name>
</gene>
<accession>A0ABR2GF98</accession>
<proteinExistence type="predicted"/>